<gene>
    <name evidence="2" type="ORF">AC631_03132</name>
</gene>
<accession>A0A0V1PXZ5</accession>
<evidence type="ECO:0000256" key="1">
    <source>
        <dbReference type="SAM" id="MobiDB-lite"/>
    </source>
</evidence>
<dbReference type="EMBL" id="LMYN01000063">
    <property type="protein sequence ID" value="KSA01127.1"/>
    <property type="molecule type" value="Genomic_DNA"/>
</dbReference>
<evidence type="ECO:0000313" key="2">
    <source>
        <dbReference type="EMBL" id="KSA01127.1"/>
    </source>
</evidence>
<protein>
    <submittedName>
        <fullName evidence="2">Uncharacterized protein</fullName>
    </submittedName>
</protein>
<keyword evidence="3" id="KW-1185">Reference proteome</keyword>
<dbReference type="Proteomes" id="UP000054251">
    <property type="component" value="Unassembled WGS sequence"/>
</dbReference>
<proteinExistence type="predicted"/>
<sequence>MLNFSYSFNRAKRHSKDANETSYPHSPKSIFHRRSDSIDHGYFPKNAVYQRRSEGSDTLNSDFRENSTYSYTDSPTGFKRYNNTPNTSIVSQPVIDLNNVLKETSKFKRSLSYPSQNTQNRRNAGEYSLNGYPIAECIPNYSSKSKANEYAYILFGDDLDLAMTQGVPQTYESNAMSRINQEHHNEKDKENEIDPEDYDIDEVLFAGQLTDKKITDLKPRTATKIRILPEASEELLSRLQLINAGIVDVPYKSKNEDENDNEDEDEDRSDNDIKGDRDRHIKNGQKKKTFISKTISKLNPGF</sequence>
<evidence type="ECO:0000313" key="3">
    <source>
        <dbReference type="Proteomes" id="UP000054251"/>
    </source>
</evidence>
<organism evidence="2 3">
    <name type="scientific">Debaryomyces fabryi</name>
    <dbReference type="NCBI Taxonomy" id="58627"/>
    <lineage>
        <taxon>Eukaryota</taxon>
        <taxon>Fungi</taxon>
        <taxon>Dikarya</taxon>
        <taxon>Ascomycota</taxon>
        <taxon>Saccharomycotina</taxon>
        <taxon>Pichiomycetes</taxon>
        <taxon>Debaryomycetaceae</taxon>
        <taxon>Debaryomyces</taxon>
    </lineage>
</organism>
<name>A0A0V1PXZ5_9ASCO</name>
<dbReference type="RefSeq" id="XP_015467229.1">
    <property type="nucleotide sequence ID" value="XM_015611961.1"/>
</dbReference>
<dbReference type="GeneID" id="26840141"/>
<dbReference type="AlphaFoldDB" id="A0A0V1PXZ5"/>
<dbReference type="OrthoDB" id="10404440at2759"/>
<feature type="compositionally biased region" description="Acidic residues" evidence="1">
    <location>
        <begin position="257"/>
        <end position="269"/>
    </location>
</feature>
<comment type="caution">
    <text evidence="2">The sequence shown here is derived from an EMBL/GenBank/DDBJ whole genome shotgun (WGS) entry which is preliminary data.</text>
</comment>
<reference evidence="2 3" key="1">
    <citation type="submission" date="2015-11" db="EMBL/GenBank/DDBJ databases">
        <title>The genome of Debaryomyces fabryi.</title>
        <authorList>
            <person name="Tafer H."/>
            <person name="Lopandic K."/>
        </authorList>
    </citation>
    <scope>NUCLEOTIDE SEQUENCE [LARGE SCALE GENOMIC DNA]</scope>
    <source>
        <strain evidence="2 3">CBS 789</strain>
    </source>
</reference>
<feature type="region of interest" description="Disordered" evidence="1">
    <location>
        <begin position="252"/>
        <end position="288"/>
    </location>
</feature>
<feature type="compositionally biased region" description="Basic and acidic residues" evidence="1">
    <location>
        <begin position="270"/>
        <end position="281"/>
    </location>
</feature>